<dbReference type="InterPro" id="IPR002305">
    <property type="entry name" value="aa-tRNA-synth_Ic"/>
</dbReference>
<dbReference type="GO" id="GO:0005829">
    <property type="term" value="C:cytosol"/>
    <property type="evidence" value="ECO:0007669"/>
    <property type="project" value="TreeGrafter"/>
</dbReference>
<dbReference type="Pfam" id="PF00579">
    <property type="entry name" value="tRNA-synt_1b"/>
    <property type="match status" value="1"/>
</dbReference>
<dbReference type="SUPFAM" id="SSF55174">
    <property type="entry name" value="Alpha-L RNA-binding motif"/>
    <property type="match status" value="1"/>
</dbReference>
<dbReference type="PANTHER" id="PTHR11766">
    <property type="entry name" value="TYROSYL-TRNA SYNTHETASE"/>
    <property type="match status" value="1"/>
</dbReference>
<dbReference type="InterPro" id="IPR002307">
    <property type="entry name" value="Tyr-tRNA-ligase"/>
</dbReference>
<keyword evidence="4 9" id="KW-0067">ATP-binding</keyword>
<evidence type="ECO:0000256" key="9">
    <source>
        <dbReference type="RuleBase" id="RU363036"/>
    </source>
</evidence>
<gene>
    <name evidence="10" type="ORF">A3F19_03180</name>
</gene>
<dbReference type="Gene3D" id="3.40.50.620">
    <property type="entry name" value="HUPs"/>
    <property type="match status" value="1"/>
</dbReference>
<dbReference type="GO" id="GO:0006437">
    <property type="term" value="P:tyrosyl-tRNA aminoacylation"/>
    <property type="evidence" value="ECO:0007669"/>
    <property type="project" value="UniProtKB-UniRule"/>
</dbReference>
<comment type="caution">
    <text evidence="10">The sequence shown here is derived from an EMBL/GenBank/DDBJ whole genome shotgun (WGS) entry which is preliminary data.</text>
</comment>
<dbReference type="Gene3D" id="3.10.290.10">
    <property type="entry name" value="RNA-binding S4 domain"/>
    <property type="match status" value="1"/>
</dbReference>
<keyword evidence="3 9" id="KW-0547">Nucleotide-binding</keyword>
<reference evidence="10 11" key="1">
    <citation type="journal article" date="2016" name="Nat. Commun.">
        <title>Thousands of microbial genomes shed light on interconnected biogeochemical processes in an aquifer system.</title>
        <authorList>
            <person name="Anantharaman K."/>
            <person name="Brown C.T."/>
            <person name="Hug L.A."/>
            <person name="Sharon I."/>
            <person name="Castelle C.J."/>
            <person name="Probst A.J."/>
            <person name="Thomas B.C."/>
            <person name="Singh A."/>
            <person name="Wilkins M.J."/>
            <person name="Karaoz U."/>
            <person name="Brodie E.L."/>
            <person name="Williams K.H."/>
            <person name="Hubbard S.S."/>
            <person name="Banfield J.F."/>
        </authorList>
    </citation>
    <scope>NUCLEOTIDE SEQUENCE [LARGE SCALE GENOMIC DNA]</scope>
</reference>
<keyword evidence="5 9" id="KW-0648">Protein biosynthesis</keyword>
<dbReference type="AlphaFoldDB" id="A0A1F6WAD8"/>
<accession>A0A1F6WAD8</accession>
<keyword evidence="6 9" id="KW-0030">Aminoacyl-tRNA synthetase</keyword>
<dbReference type="PANTHER" id="PTHR11766:SF1">
    <property type="entry name" value="TYROSINE--TRNA LIGASE"/>
    <property type="match status" value="1"/>
</dbReference>
<dbReference type="InterPro" id="IPR024088">
    <property type="entry name" value="Tyr-tRNA-ligase_bac-type"/>
</dbReference>
<dbReference type="Proteomes" id="UP000177052">
    <property type="component" value="Unassembled WGS sequence"/>
</dbReference>
<dbReference type="Gene3D" id="1.10.240.10">
    <property type="entry name" value="Tyrosyl-Transfer RNA Synthetase"/>
    <property type="match status" value="1"/>
</dbReference>
<evidence type="ECO:0000256" key="5">
    <source>
        <dbReference type="ARBA" id="ARBA00022917"/>
    </source>
</evidence>
<dbReference type="InterPro" id="IPR014729">
    <property type="entry name" value="Rossmann-like_a/b/a_fold"/>
</dbReference>
<evidence type="ECO:0000256" key="2">
    <source>
        <dbReference type="ARBA" id="ARBA00022598"/>
    </source>
</evidence>
<dbReference type="GO" id="GO:0004831">
    <property type="term" value="F:tyrosine-tRNA ligase activity"/>
    <property type="evidence" value="ECO:0007669"/>
    <property type="project" value="UniProtKB-UniRule"/>
</dbReference>
<organism evidence="10 11">
    <name type="scientific">Candidatus Nomurabacteria bacterium RIFCSPHIGHO2_12_FULL_37_29</name>
    <dbReference type="NCBI Taxonomy" id="1801759"/>
    <lineage>
        <taxon>Bacteria</taxon>
        <taxon>Candidatus Nomuraibacteriota</taxon>
    </lineage>
</organism>
<dbReference type="NCBIfam" id="TIGR00234">
    <property type="entry name" value="tyrS"/>
    <property type="match status" value="1"/>
</dbReference>
<evidence type="ECO:0000256" key="8">
    <source>
        <dbReference type="NCBIfam" id="TIGR00234"/>
    </source>
</evidence>
<proteinExistence type="inferred from homology"/>
<evidence type="ECO:0000256" key="3">
    <source>
        <dbReference type="ARBA" id="ARBA00022741"/>
    </source>
</evidence>
<dbReference type="GO" id="GO:0005524">
    <property type="term" value="F:ATP binding"/>
    <property type="evidence" value="ECO:0007669"/>
    <property type="project" value="UniProtKB-KW"/>
</dbReference>
<evidence type="ECO:0000313" key="10">
    <source>
        <dbReference type="EMBL" id="OGI78888.1"/>
    </source>
</evidence>
<evidence type="ECO:0000313" key="11">
    <source>
        <dbReference type="Proteomes" id="UP000177052"/>
    </source>
</evidence>
<dbReference type="SUPFAM" id="SSF52374">
    <property type="entry name" value="Nucleotidylyl transferase"/>
    <property type="match status" value="1"/>
</dbReference>
<dbReference type="PRINTS" id="PR01040">
    <property type="entry name" value="TRNASYNTHTYR"/>
</dbReference>
<keyword evidence="2 9" id="KW-0436">Ligase</keyword>
<evidence type="ECO:0000256" key="4">
    <source>
        <dbReference type="ARBA" id="ARBA00022840"/>
    </source>
</evidence>
<dbReference type="EC" id="6.1.1.1" evidence="1 8"/>
<comment type="catalytic activity">
    <reaction evidence="7">
        <text>tRNA(Tyr) + L-tyrosine + ATP = L-tyrosyl-tRNA(Tyr) + AMP + diphosphate + H(+)</text>
        <dbReference type="Rhea" id="RHEA:10220"/>
        <dbReference type="Rhea" id="RHEA-COMP:9706"/>
        <dbReference type="Rhea" id="RHEA-COMP:9707"/>
        <dbReference type="ChEBI" id="CHEBI:15378"/>
        <dbReference type="ChEBI" id="CHEBI:30616"/>
        <dbReference type="ChEBI" id="CHEBI:33019"/>
        <dbReference type="ChEBI" id="CHEBI:58315"/>
        <dbReference type="ChEBI" id="CHEBI:78442"/>
        <dbReference type="ChEBI" id="CHEBI:78536"/>
        <dbReference type="ChEBI" id="CHEBI:456215"/>
        <dbReference type="EC" id="6.1.1.1"/>
    </reaction>
</comment>
<dbReference type="CDD" id="cd00805">
    <property type="entry name" value="TyrRS_core"/>
    <property type="match status" value="1"/>
</dbReference>
<evidence type="ECO:0000256" key="1">
    <source>
        <dbReference type="ARBA" id="ARBA00013160"/>
    </source>
</evidence>
<protein>
    <recommendedName>
        <fullName evidence="1 8">Tyrosine--tRNA ligase</fullName>
        <ecNumber evidence="1 8">6.1.1.1</ecNumber>
    </recommendedName>
</protein>
<dbReference type="GO" id="GO:0003723">
    <property type="term" value="F:RNA binding"/>
    <property type="evidence" value="ECO:0007669"/>
    <property type="project" value="InterPro"/>
</dbReference>
<comment type="similarity">
    <text evidence="9">Belongs to the class-I aminoacyl-tRNA synthetase family.</text>
</comment>
<name>A0A1F6WAD8_9BACT</name>
<evidence type="ECO:0000256" key="7">
    <source>
        <dbReference type="ARBA" id="ARBA00048248"/>
    </source>
</evidence>
<dbReference type="InterPro" id="IPR036986">
    <property type="entry name" value="S4_RNA-bd_sf"/>
</dbReference>
<sequence>MKVEKTIDKIDELLTRGVAKIYPSKEKLEQVLRSGKKLRLYQGFDPTGTKLHLGHMVGLRKHRQWQDLGHEVIFLIGDGTGQAGDPTGKKKTREKFFTQTELRANSKDYLSQASKIVRFDGPNPIKILYNSDWLNKLTTIDILNIAQNFSLQQLIERDMFQDRLKMGETINMREFLYPFLQGYDSVALDVDLELGGSDQTFNMLAGRTLMQAMKGKEKFVMTTPLLSDSKGAKIGKSEGNVIGLTDPASELYGKIMSLGDDAIIPMFTLLTDVSLKEIAKFDTQNDAMTLKKQVALIIVTQLHNETLAKEAQENFVHTFQKKEIPEAMEEIKCKNGELLSEVLVQNKILSSKSEWRRLVLENAIHDLSENKNIKDVNLKVSDNLILKIGKKKFLKVFIQ</sequence>
<dbReference type="EMBL" id="MFUJ01000036">
    <property type="protein sequence ID" value="OGI78888.1"/>
    <property type="molecule type" value="Genomic_DNA"/>
</dbReference>
<evidence type="ECO:0000256" key="6">
    <source>
        <dbReference type="ARBA" id="ARBA00023146"/>
    </source>
</evidence>